<protein>
    <recommendedName>
        <fullName evidence="6">Reverse transcriptase</fullName>
    </recommendedName>
</protein>
<reference evidence="4" key="1">
    <citation type="journal article" date="2023" name="Plant J.">
        <title>Genome sequences and population genomics provide insights into the demographic history, inbreeding, and mutation load of two 'living fossil' tree species of Dipteronia.</title>
        <authorList>
            <person name="Feng Y."/>
            <person name="Comes H.P."/>
            <person name="Chen J."/>
            <person name="Zhu S."/>
            <person name="Lu R."/>
            <person name="Zhang X."/>
            <person name="Li P."/>
            <person name="Qiu J."/>
            <person name="Olsen K.M."/>
            <person name="Qiu Y."/>
        </authorList>
    </citation>
    <scope>NUCLEOTIDE SEQUENCE</scope>
    <source>
        <strain evidence="4">NBL</strain>
    </source>
</reference>
<gene>
    <name evidence="4" type="ORF">Dsin_026907</name>
</gene>
<evidence type="ECO:0000313" key="5">
    <source>
        <dbReference type="Proteomes" id="UP001281410"/>
    </source>
</evidence>
<feature type="domain" description="Reverse transcriptase zinc-binding" evidence="3">
    <location>
        <begin position="356"/>
        <end position="418"/>
    </location>
</feature>
<dbReference type="InterPro" id="IPR043502">
    <property type="entry name" value="DNA/RNA_pol_sf"/>
</dbReference>
<dbReference type="InterPro" id="IPR026960">
    <property type="entry name" value="RVT-Znf"/>
</dbReference>
<dbReference type="Pfam" id="PF00078">
    <property type="entry name" value="RVT_1"/>
    <property type="match status" value="1"/>
</dbReference>
<proteinExistence type="predicted"/>
<evidence type="ECO:0008006" key="6">
    <source>
        <dbReference type="Google" id="ProtNLM"/>
    </source>
</evidence>
<keyword evidence="5" id="KW-1185">Reference proteome</keyword>
<dbReference type="InterPro" id="IPR000477">
    <property type="entry name" value="RT_dom"/>
</dbReference>
<feature type="domain" description="RNase H type-1" evidence="2">
    <location>
        <begin position="452"/>
        <end position="512"/>
    </location>
</feature>
<dbReference type="GO" id="GO:0004523">
    <property type="term" value="F:RNA-DNA hybrid ribonuclease activity"/>
    <property type="evidence" value="ECO:0007669"/>
    <property type="project" value="InterPro"/>
</dbReference>
<dbReference type="Proteomes" id="UP001281410">
    <property type="component" value="Unassembled WGS sequence"/>
</dbReference>
<accession>A0AAD9ZZ39</accession>
<feature type="domain" description="Reverse transcriptase" evidence="1">
    <location>
        <begin position="97"/>
        <end position="191"/>
    </location>
</feature>
<name>A0AAD9ZZ39_9ROSI</name>
<comment type="caution">
    <text evidence="4">The sequence shown here is derived from an EMBL/GenBank/DDBJ whole genome shotgun (WGS) entry which is preliminary data.</text>
</comment>
<dbReference type="EMBL" id="JANJYJ010000008">
    <property type="protein sequence ID" value="KAK3195597.1"/>
    <property type="molecule type" value="Genomic_DNA"/>
</dbReference>
<dbReference type="SUPFAM" id="SSF56672">
    <property type="entry name" value="DNA/RNA polymerases"/>
    <property type="match status" value="1"/>
</dbReference>
<dbReference type="GO" id="GO:0003676">
    <property type="term" value="F:nucleic acid binding"/>
    <property type="evidence" value="ECO:0007669"/>
    <property type="project" value="InterPro"/>
</dbReference>
<dbReference type="AlphaFoldDB" id="A0AAD9ZZ39"/>
<evidence type="ECO:0000259" key="2">
    <source>
        <dbReference type="Pfam" id="PF13456"/>
    </source>
</evidence>
<dbReference type="Pfam" id="PF13456">
    <property type="entry name" value="RVT_3"/>
    <property type="match status" value="1"/>
</dbReference>
<evidence type="ECO:0000313" key="4">
    <source>
        <dbReference type="EMBL" id="KAK3195597.1"/>
    </source>
</evidence>
<dbReference type="Pfam" id="PF13966">
    <property type="entry name" value="zf-RVT"/>
    <property type="match status" value="1"/>
</dbReference>
<sequence length="546" mass="60846">MADWADGVSAVHVGLDKHSDDGDPPVSKLLGKRVVEEVRAVVFAIAPTKAPGPDGLPGIFYQKFWDKVGPSVTEACLRCLNDSESFACVNKTLICLIPKTKAAERMTNYRPISLCNVLYKVVAKTMANRLRMVLGEVIYEMQNAFIPGRLISDNTIIGFECLHGSEHGSMAVKLDMSKAYDRVEWDFLAHVMLVGLDPDPSEPERTRGSRPEPKPAMIFGSLSRSGSSVTTSNCVEIKRILDVYSLASRQRVNFDKSGRSQDLMSLELFRKGPREEIVKVSQLKNLTGSWNGPLIRELFVKSDAMSILLIPENCSQREDSLCWHYTEDEEYSVKSGYRLGIDLMAKPSTSGDTWSSYYWKKLWNLAVPTKVKILIWRACMNWIPTLGNLTKHKIAVNGCCLICNRDFETITHALWGCKGLKGVRAEFENLTGMKSDVNMTFKDFFFSCLNSVREKCTGVGVVIRDHRGLVMASCSQQLDAIYSTQVAEAVALLRGIDFTMDTGLVPAMIESDGLGKLDKFCFVPRKANFVAHFLAKLALGLDEDLF</sequence>
<evidence type="ECO:0000259" key="1">
    <source>
        <dbReference type="Pfam" id="PF00078"/>
    </source>
</evidence>
<dbReference type="CDD" id="cd01650">
    <property type="entry name" value="RT_nLTR_like"/>
    <property type="match status" value="1"/>
</dbReference>
<evidence type="ECO:0000259" key="3">
    <source>
        <dbReference type="Pfam" id="PF13966"/>
    </source>
</evidence>
<organism evidence="4 5">
    <name type="scientific">Dipteronia sinensis</name>
    <dbReference type="NCBI Taxonomy" id="43782"/>
    <lineage>
        <taxon>Eukaryota</taxon>
        <taxon>Viridiplantae</taxon>
        <taxon>Streptophyta</taxon>
        <taxon>Embryophyta</taxon>
        <taxon>Tracheophyta</taxon>
        <taxon>Spermatophyta</taxon>
        <taxon>Magnoliopsida</taxon>
        <taxon>eudicotyledons</taxon>
        <taxon>Gunneridae</taxon>
        <taxon>Pentapetalae</taxon>
        <taxon>rosids</taxon>
        <taxon>malvids</taxon>
        <taxon>Sapindales</taxon>
        <taxon>Sapindaceae</taxon>
        <taxon>Hippocastanoideae</taxon>
        <taxon>Acereae</taxon>
        <taxon>Dipteronia</taxon>
    </lineage>
</organism>
<dbReference type="PANTHER" id="PTHR19446">
    <property type="entry name" value="REVERSE TRANSCRIPTASES"/>
    <property type="match status" value="1"/>
</dbReference>
<dbReference type="InterPro" id="IPR002156">
    <property type="entry name" value="RNaseH_domain"/>
</dbReference>